<dbReference type="Proteomes" id="UP000254958">
    <property type="component" value="Unassembled WGS sequence"/>
</dbReference>
<comment type="pathway">
    <text evidence="1">Pyrimidine metabolism; dTTP biosynthesis.</text>
</comment>
<dbReference type="GO" id="GO:0006235">
    <property type="term" value="P:dTTP biosynthetic process"/>
    <property type="evidence" value="ECO:0007669"/>
    <property type="project" value="UniProtKB-UniRule"/>
</dbReference>
<comment type="caution">
    <text evidence="3">The sequence shown here is derived from an EMBL/GenBank/DDBJ whole genome shotgun (WGS) entry which is preliminary data.</text>
</comment>
<feature type="binding site" evidence="1">
    <location>
        <position position="88"/>
    </location>
    <ligand>
        <name>FAD</name>
        <dbReference type="ChEBI" id="CHEBI:57692"/>
        <note>ligand shared between neighboring subunits</note>
    </ligand>
</feature>
<feature type="active site" description="Involved in ionization of N3 of dUMP, leading to its activation" evidence="1">
    <location>
        <position position="230"/>
    </location>
</feature>
<dbReference type="CDD" id="cd20175">
    <property type="entry name" value="ThyX"/>
    <property type="match status" value="1"/>
</dbReference>
<dbReference type="GO" id="GO:0050797">
    <property type="term" value="F:thymidylate synthase (FAD) activity"/>
    <property type="evidence" value="ECO:0007669"/>
    <property type="project" value="UniProtKB-UniRule"/>
</dbReference>
<keyword evidence="4" id="KW-1185">Reference proteome</keyword>
<dbReference type="InterPro" id="IPR003669">
    <property type="entry name" value="Thymidylate_synthase_ThyX"/>
</dbReference>
<keyword evidence="1" id="KW-0545">Nucleotide biosynthesis</keyword>
<dbReference type="HAMAP" id="MF_01408">
    <property type="entry name" value="ThyX"/>
    <property type="match status" value="1"/>
</dbReference>
<evidence type="ECO:0000313" key="5">
    <source>
        <dbReference type="Proteomes" id="UP000562982"/>
    </source>
</evidence>
<gene>
    <name evidence="1" type="primary">thyX</name>
    <name evidence="3" type="ORF">C7453_101382</name>
    <name evidence="2" type="ORF">HLH32_01895</name>
</gene>
<dbReference type="InterPro" id="IPR036098">
    <property type="entry name" value="Thymidylate_synthase_ThyX_sf"/>
</dbReference>
<name>A0A370GA40_GLULI</name>
<feature type="binding site" evidence="1">
    <location>
        <position position="225"/>
    </location>
    <ligand>
        <name>FAD</name>
        <dbReference type="ChEBI" id="CHEBI:57692"/>
        <note>ligand shared between neighboring subunits</note>
    </ligand>
</feature>
<comment type="similarity">
    <text evidence="1">Belongs to the thymidylate synthase ThyX family.</text>
</comment>
<comment type="caution">
    <text evidence="1">Lacks conserved residue(s) required for the propagation of feature annotation.</text>
</comment>
<sequence length="316" mass="36201">MFSTDQKSEIDAARADWAQTRRTVVPAIEEVLYEPQPVLGTGFVRLVDYMGGDEAIVQGARVSYGRGTRSTSDDRGLIRYLMRHRHTSPFELAVAKFHVRAPIFVTRQWFRHRTASINEYSARYSVLEKEFYFPRPEDIAHQSASNKQGRGESLPADAAQHVLDLLREDATRCYDHYLEMLNQDEDGNVVDPARPVVARELARMTLPVNVMTQFYWQLNLWNLLHFLRLRADAHAQYEIRAYADTILNLVERWVPLTFEAFRDYMQEAALLSGPALRALRDVLAGREVDLQASGLSKREVTDLIGLLPEIAPRLGR</sequence>
<dbReference type="GO" id="GO:0004799">
    <property type="term" value="F:thymidylate synthase activity"/>
    <property type="evidence" value="ECO:0007669"/>
    <property type="project" value="TreeGrafter"/>
</dbReference>
<evidence type="ECO:0000313" key="3">
    <source>
        <dbReference type="EMBL" id="RDI40587.1"/>
    </source>
</evidence>
<dbReference type="PANTHER" id="PTHR34934:SF1">
    <property type="entry name" value="FLAVIN-DEPENDENT THYMIDYLATE SYNTHASE"/>
    <property type="match status" value="1"/>
</dbReference>
<feature type="binding site" description="in other chain" evidence="1">
    <location>
        <position position="203"/>
    </location>
    <ligand>
        <name>dUMP</name>
        <dbReference type="ChEBI" id="CHEBI:246422"/>
        <note>ligand shared between dimeric partners</note>
    </ligand>
</feature>
<keyword evidence="1 2" id="KW-0808">Transferase</keyword>
<reference evidence="2 5" key="2">
    <citation type="submission" date="2020-04" db="EMBL/GenBank/DDBJ databases">
        <title>Description of novel Gluconacetobacter.</title>
        <authorList>
            <person name="Sombolestani A."/>
        </authorList>
    </citation>
    <scope>NUCLEOTIDE SEQUENCE [LARGE SCALE GENOMIC DNA]</scope>
    <source>
        <strain evidence="2 5">LMG 1382</strain>
    </source>
</reference>
<feature type="binding site" evidence="1">
    <location>
        <position position="230"/>
    </location>
    <ligand>
        <name>dUMP</name>
        <dbReference type="ChEBI" id="CHEBI:246422"/>
        <note>ligand shared between dimeric partners</note>
    </ligand>
</feature>
<keyword evidence="1 2" id="KW-0489">Methyltransferase</keyword>
<dbReference type="NCBIfam" id="TIGR02170">
    <property type="entry name" value="thyX"/>
    <property type="match status" value="1"/>
</dbReference>
<organism evidence="3 4">
    <name type="scientific">Gluconacetobacter liquefaciens</name>
    <name type="common">Acetobacter liquefaciens</name>
    <dbReference type="NCBI Taxonomy" id="89584"/>
    <lineage>
        <taxon>Bacteria</taxon>
        <taxon>Pseudomonadati</taxon>
        <taxon>Pseudomonadota</taxon>
        <taxon>Alphaproteobacteria</taxon>
        <taxon>Acetobacterales</taxon>
        <taxon>Acetobacteraceae</taxon>
        <taxon>Gluconacetobacter</taxon>
    </lineage>
</organism>
<dbReference type="GO" id="GO:0070402">
    <property type="term" value="F:NADPH binding"/>
    <property type="evidence" value="ECO:0007669"/>
    <property type="project" value="TreeGrafter"/>
</dbReference>
<feature type="binding site" evidence="1">
    <location>
        <position position="119"/>
    </location>
    <ligand>
        <name>FAD</name>
        <dbReference type="ChEBI" id="CHEBI:57692"/>
        <note>ligand shared between neighboring subunits</note>
    </ligand>
</feature>
<keyword evidence="1" id="KW-0521">NADP</keyword>
<comment type="function">
    <text evidence="1">Catalyzes the reductive methylation of 2'-deoxyuridine-5'-monophosphate (dUMP) to 2'-deoxythymidine-5'-monophosphate (dTMP) while utilizing 5,10-methylenetetrahydrofolate (mTHF) as the methyl donor, and NADPH and FADH(2) as the reductant.</text>
</comment>
<dbReference type="GO" id="GO:0032259">
    <property type="term" value="P:methylation"/>
    <property type="evidence" value="ECO:0007669"/>
    <property type="project" value="UniProtKB-KW"/>
</dbReference>
<keyword evidence="1" id="KW-0274">FAD</keyword>
<accession>A0A370GA40</accession>
<feature type="binding site" evidence="1">
    <location>
        <begin position="111"/>
        <end position="113"/>
    </location>
    <ligand>
        <name>FAD</name>
        <dbReference type="ChEBI" id="CHEBI:57692"/>
        <note>ligand shared between neighboring subunits</note>
    </ligand>
</feature>
<dbReference type="PROSITE" id="PS51331">
    <property type="entry name" value="THYX"/>
    <property type="match status" value="1"/>
</dbReference>
<dbReference type="GO" id="GO:0050660">
    <property type="term" value="F:flavin adenine dinucleotide binding"/>
    <property type="evidence" value="ECO:0007669"/>
    <property type="project" value="UniProtKB-UniRule"/>
</dbReference>
<dbReference type="GO" id="GO:0006231">
    <property type="term" value="P:dTMP biosynthetic process"/>
    <property type="evidence" value="ECO:0007669"/>
    <property type="project" value="UniProtKB-UniRule"/>
</dbReference>
<dbReference type="AlphaFoldDB" id="A0A370GA40"/>
<proteinExistence type="inferred from homology"/>
<dbReference type="EC" id="2.1.1.148" evidence="1"/>
<dbReference type="OrthoDB" id="9774464at2"/>
<comment type="cofactor">
    <cofactor evidence="1">
        <name>FAD</name>
        <dbReference type="ChEBI" id="CHEBI:57692"/>
    </cofactor>
    <text evidence="1">Binds 4 FAD per tetramer. Each FAD binding site is formed by three monomers.</text>
</comment>
<protein>
    <recommendedName>
        <fullName evidence="1">Flavin-dependent thymidylate synthase</fullName>
        <shortName evidence="1">FDTS</shortName>
        <ecNumber evidence="1">2.1.1.148</ecNumber>
    </recommendedName>
    <alternativeName>
        <fullName evidence="1">FAD-dependent thymidylate synthase</fullName>
    </alternativeName>
    <alternativeName>
        <fullName evidence="1">Thymidylate synthase ThyX</fullName>
        <shortName evidence="1">TS</shortName>
        <shortName evidence="1">TSase</shortName>
    </alternativeName>
</protein>
<dbReference type="EMBL" id="QQAW01000001">
    <property type="protein sequence ID" value="RDI40587.1"/>
    <property type="molecule type" value="Genomic_DNA"/>
</dbReference>
<dbReference type="UniPathway" id="UPA00575"/>
<dbReference type="Pfam" id="PF02511">
    <property type="entry name" value="Thy1"/>
    <property type="match status" value="1"/>
</dbReference>
<dbReference type="SUPFAM" id="SSF69796">
    <property type="entry name" value="Thymidylate synthase-complementing protein Thy1"/>
    <property type="match status" value="1"/>
</dbReference>
<reference evidence="3 4" key="1">
    <citation type="submission" date="2018-07" db="EMBL/GenBank/DDBJ databases">
        <title>Genomic Encyclopedia of Type Strains, Phase IV (KMG-IV): sequencing the most valuable type-strain genomes for metagenomic binning, comparative biology and taxonomic classification.</title>
        <authorList>
            <person name="Goeker M."/>
        </authorList>
    </citation>
    <scope>NUCLEOTIDE SEQUENCE [LARGE SCALE GENOMIC DNA]</scope>
    <source>
        <strain evidence="3 4">DSM 5603</strain>
    </source>
</reference>
<dbReference type="Gene3D" id="3.30.1360.170">
    <property type="match status" value="1"/>
</dbReference>
<dbReference type="Proteomes" id="UP000562982">
    <property type="component" value="Unassembled WGS sequence"/>
</dbReference>
<keyword evidence="1" id="KW-0285">Flavoprotein</keyword>
<dbReference type="EMBL" id="JABEQI010000001">
    <property type="protein sequence ID" value="MBB2185157.1"/>
    <property type="molecule type" value="Genomic_DNA"/>
</dbReference>
<dbReference type="RefSeq" id="WP_114725499.1">
    <property type="nucleotide sequence ID" value="NZ_BJMI01000004.1"/>
</dbReference>
<evidence type="ECO:0000256" key="1">
    <source>
        <dbReference type="HAMAP-Rule" id="MF_01408"/>
    </source>
</evidence>
<evidence type="ECO:0000313" key="2">
    <source>
        <dbReference type="EMBL" id="MBB2185157.1"/>
    </source>
</evidence>
<dbReference type="PANTHER" id="PTHR34934">
    <property type="entry name" value="FLAVIN-DEPENDENT THYMIDYLATE SYNTHASE"/>
    <property type="match status" value="1"/>
</dbReference>
<evidence type="ECO:0000313" key="4">
    <source>
        <dbReference type="Proteomes" id="UP000254958"/>
    </source>
</evidence>
<comment type="catalytic activity">
    <reaction evidence="1">
        <text>dUMP + (6R)-5,10-methylene-5,6,7,8-tetrahydrofolate + NADPH + H(+) = dTMP + (6S)-5,6,7,8-tetrahydrofolate + NADP(+)</text>
        <dbReference type="Rhea" id="RHEA:29043"/>
        <dbReference type="ChEBI" id="CHEBI:15378"/>
        <dbReference type="ChEBI" id="CHEBI:15636"/>
        <dbReference type="ChEBI" id="CHEBI:57453"/>
        <dbReference type="ChEBI" id="CHEBI:57783"/>
        <dbReference type="ChEBI" id="CHEBI:58349"/>
        <dbReference type="ChEBI" id="CHEBI:63528"/>
        <dbReference type="ChEBI" id="CHEBI:246422"/>
        <dbReference type="EC" id="2.1.1.148"/>
    </reaction>
</comment>
<feature type="binding site" evidence="1">
    <location>
        <begin position="108"/>
        <end position="111"/>
    </location>
    <ligand>
        <name>dUMP</name>
        <dbReference type="ChEBI" id="CHEBI:246422"/>
        <note>ligand shared between dimeric partners</note>
    </ligand>
</feature>
<comment type="subunit">
    <text evidence="1">Homotetramer.</text>
</comment>
<feature type="binding site" description="in other chain" evidence="1">
    <location>
        <begin position="119"/>
        <end position="123"/>
    </location>
    <ligand>
        <name>dUMP</name>
        <dbReference type="ChEBI" id="CHEBI:246422"/>
        <note>ligand shared between dimeric partners</note>
    </ligand>
</feature>